<dbReference type="STRING" id="1202538.A353_06"/>
<dbReference type="KEGG" id="crh:A353_06"/>
<dbReference type="PATRIC" id="fig|1202538.3.peg.6"/>
<dbReference type="AlphaFoldDB" id="J3VPQ2"/>
<dbReference type="Proteomes" id="UP000003934">
    <property type="component" value="Chromosome"/>
</dbReference>
<proteinExistence type="predicted"/>
<name>J3VPQ2_CARRU</name>
<dbReference type="HOGENOM" id="CLU_3077903_0_0_6"/>
<accession>J3VPQ2</accession>
<protein>
    <submittedName>
        <fullName evidence="1">Putative F0F1-type ATP synthase delta subunit</fullName>
    </submittedName>
</protein>
<evidence type="ECO:0000313" key="1">
    <source>
        <dbReference type="EMBL" id="AFP83861.1"/>
    </source>
</evidence>
<reference evidence="1 2" key="1">
    <citation type="journal article" date="2012" name="Mol. Biol. Evol.">
        <title>Genome reduction and co-evolution between the primary and secondary bacterial symbionts of psyllids.</title>
        <authorList>
            <person name="Sloan D.B."/>
            <person name="Moran N.A."/>
        </authorList>
    </citation>
    <scope>NUCLEOTIDE SEQUENCE [LARGE SCALE GENOMIC DNA]</scope>
    <source>
        <strain evidence="1 2">HC</strain>
    </source>
</reference>
<dbReference type="RefSeq" id="WP_014887161.1">
    <property type="nucleotide sequence ID" value="NC_018416.1"/>
</dbReference>
<evidence type="ECO:0000313" key="2">
    <source>
        <dbReference type="Proteomes" id="UP000003934"/>
    </source>
</evidence>
<dbReference type="GeneID" id="67454760"/>
<dbReference type="EMBL" id="CP003543">
    <property type="protein sequence ID" value="AFP83861.1"/>
    <property type="molecule type" value="Genomic_DNA"/>
</dbReference>
<organism evidence="1 2">
    <name type="scientific">Candidatus Carsonella ruddii HC isolate Thao2000</name>
    <dbReference type="NCBI Taxonomy" id="1202538"/>
    <lineage>
        <taxon>Bacteria</taxon>
        <taxon>Pseudomonadati</taxon>
        <taxon>Pseudomonadota</taxon>
        <taxon>Gammaproteobacteria</taxon>
        <taxon>Oceanospirillales</taxon>
        <taxon>Halomonadaceae</taxon>
        <taxon>Zymobacter group</taxon>
        <taxon>Candidatus Carsonella</taxon>
    </lineage>
</organism>
<sequence>MNKISKRFFFIFLTFIFIFFKKINKKKNIFLFKKIIFCNIKKIYILKIIINKI</sequence>
<keyword evidence="2" id="KW-1185">Reference proteome</keyword>
<gene>
    <name evidence="1" type="primary">atpH</name>
    <name evidence="1" type="ORF">A353_06</name>
</gene>